<dbReference type="Pfam" id="PF17853">
    <property type="entry name" value="GGDEF_2"/>
    <property type="match status" value="1"/>
</dbReference>
<dbReference type="InterPro" id="IPR025736">
    <property type="entry name" value="PucR_C-HTH_dom"/>
</dbReference>
<dbReference type="PANTHER" id="PTHR33744:SF1">
    <property type="entry name" value="DNA-BINDING TRANSCRIPTIONAL ACTIVATOR ADER"/>
    <property type="match status" value="1"/>
</dbReference>
<dbReference type="PANTHER" id="PTHR33744">
    <property type="entry name" value="CARBOHYDRATE DIACID REGULATOR"/>
    <property type="match status" value="1"/>
</dbReference>
<protein>
    <submittedName>
        <fullName evidence="6">Transcriptional regulator, CdaR family</fullName>
    </submittedName>
</protein>
<feature type="domain" description="RsbT co-antagonist protein RsbRD N-terminal" evidence="4">
    <location>
        <begin position="59"/>
        <end position="151"/>
    </location>
</feature>
<keyword evidence="7" id="KW-1185">Reference proteome</keyword>
<dbReference type="AlphaFoldDB" id="A0A238YNM0"/>
<name>A0A238YNM0_9ACTN</name>
<feature type="domain" description="PucR C-terminal helix-turn-helix" evidence="3">
    <location>
        <begin position="344"/>
        <end position="400"/>
    </location>
</feature>
<accession>A0A238YNM0</accession>
<dbReference type="InterPro" id="IPR051448">
    <property type="entry name" value="CdaR-like_regulators"/>
</dbReference>
<dbReference type="InterPro" id="IPR025751">
    <property type="entry name" value="RsbRD_N_dom"/>
</dbReference>
<dbReference type="Pfam" id="PF14361">
    <property type="entry name" value="RsbRD_N"/>
    <property type="match status" value="1"/>
</dbReference>
<reference evidence="6 7" key="1">
    <citation type="submission" date="2017-06" db="EMBL/GenBank/DDBJ databases">
        <authorList>
            <person name="Kim H.J."/>
            <person name="Triplett B.A."/>
        </authorList>
    </citation>
    <scope>NUCLEOTIDE SEQUENCE [LARGE SCALE GENOMIC DNA]</scope>
    <source>
        <strain evidence="6 7">DSM 43151</strain>
    </source>
</reference>
<feature type="domain" description="CdaR GGDEF-like" evidence="5">
    <location>
        <begin position="161"/>
        <end position="293"/>
    </location>
</feature>
<gene>
    <name evidence="6" type="ORF">SAMN06264365_10526</name>
</gene>
<comment type="similarity">
    <text evidence="1">Belongs to the CdaR family.</text>
</comment>
<evidence type="ECO:0000259" key="3">
    <source>
        <dbReference type="Pfam" id="PF13556"/>
    </source>
</evidence>
<evidence type="ECO:0000259" key="4">
    <source>
        <dbReference type="Pfam" id="PF14361"/>
    </source>
</evidence>
<evidence type="ECO:0000256" key="1">
    <source>
        <dbReference type="ARBA" id="ARBA00006754"/>
    </source>
</evidence>
<feature type="compositionally biased region" description="Basic and acidic residues" evidence="2">
    <location>
        <begin position="1"/>
        <end position="17"/>
    </location>
</feature>
<evidence type="ECO:0000259" key="5">
    <source>
        <dbReference type="Pfam" id="PF17853"/>
    </source>
</evidence>
<feature type="region of interest" description="Disordered" evidence="2">
    <location>
        <begin position="1"/>
        <end position="23"/>
    </location>
</feature>
<evidence type="ECO:0000313" key="7">
    <source>
        <dbReference type="Proteomes" id="UP000198415"/>
    </source>
</evidence>
<sequence>MVRVSDDGRRRGERRPATPEPDDAWLVGVAEGASGDAGGVPVELLGDYLPLLAGAATYGRQAERRELDAVALLGRQAAEQGVSAGRVVQLYLSAARRLWNELPMVVRSRDREAVRAAAAAVLQVVDDAVATLAEGYAVARRDLVRREESLRRELIDDLLRGDSDLGTLVERAEPFGLDLARVHQVVLAAPRRRLPDTDAAISSLEAVVLDRLGDRDVLVAAKDGLLVVLAPADAGVVGRLSPALEAADELGRLTYRELSRLPRGRPWRVAVGRPYPGLYGIARSYEEAREALTMAGRLRTDTPVINAQDVLIYRVLVRDQPAMIDLVQAVLTPLGQARGGAGPLIDTLHAYFETGAVATESAKRLHVSVRTVTYRLDRVKTLTGYDPADPAHRFTLQTAVLGAKVLNWPQEPLPVPA</sequence>
<organism evidence="6 7">
    <name type="scientific">Actinoplanes regularis</name>
    <dbReference type="NCBI Taxonomy" id="52697"/>
    <lineage>
        <taxon>Bacteria</taxon>
        <taxon>Bacillati</taxon>
        <taxon>Actinomycetota</taxon>
        <taxon>Actinomycetes</taxon>
        <taxon>Micromonosporales</taxon>
        <taxon>Micromonosporaceae</taxon>
        <taxon>Actinoplanes</taxon>
    </lineage>
</organism>
<dbReference type="EMBL" id="FZNR01000005">
    <property type="protein sequence ID" value="SNR72291.1"/>
    <property type="molecule type" value="Genomic_DNA"/>
</dbReference>
<dbReference type="Pfam" id="PF13556">
    <property type="entry name" value="HTH_30"/>
    <property type="match status" value="1"/>
</dbReference>
<dbReference type="InterPro" id="IPR041522">
    <property type="entry name" value="CdaR_GGDEF"/>
</dbReference>
<evidence type="ECO:0000256" key="2">
    <source>
        <dbReference type="SAM" id="MobiDB-lite"/>
    </source>
</evidence>
<evidence type="ECO:0000313" key="6">
    <source>
        <dbReference type="EMBL" id="SNR72291.1"/>
    </source>
</evidence>
<dbReference type="InterPro" id="IPR042070">
    <property type="entry name" value="PucR_C-HTH_sf"/>
</dbReference>
<dbReference type="Gene3D" id="1.10.10.2840">
    <property type="entry name" value="PucR C-terminal helix-turn-helix domain"/>
    <property type="match status" value="1"/>
</dbReference>
<dbReference type="Proteomes" id="UP000198415">
    <property type="component" value="Unassembled WGS sequence"/>
</dbReference>
<proteinExistence type="inferred from homology"/>